<evidence type="ECO:0000259" key="4">
    <source>
        <dbReference type="PROSITE" id="PS50949"/>
    </source>
</evidence>
<dbReference type="Pfam" id="PF00392">
    <property type="entry name" value="GntR"/>
    <property type="match status" value="1"/>
</dbReference>
<comment type="caution">
    <text evidence="5">The sequence shown here is derived from an EMBL/GenBank/DDBJ whole genome shotgun (WGS) entry which is preliminary data.</text>
</comment>
<evidence type="ECO:0000313" key="5">
    <source>
        <dbReference type="EMBL" id="MPM00467.1"/>
    </source>
</evidence>
<keyword evidence="3" id="KW-0804">Transcription</keyword>
<dbReference type="EMBL" id="VSSQ01000732">
    <property type="protein sequence ID" value="MPM00467.1"/>
    <property type="molecule type" value="Genomic_DNA"/>
</dbReference>
<dbReference type="AlphaFoldDB" id="A0A644WAC9"/>
<dbReference type="InterPro" id="IPR036390">
    <property type="entry name" value="WH_DNA-bd_sf"/>
</dbReference>
<dbReference type="InterPro" id="IPR011711">
    <property type="entry name" value="GntR_C"/>
</dbReference>
<dbReference type="CDD" id="cd07377">
    <property type="entry name" value="WHTH_GntR"/>
    <property type="match status" value="1"/>
</dbReference>
<proteinExistence type="predicted"/>
<evidence type="ECO:0000256" key="1">
    <source>
        <dbReference type="ARBA" id="ARBA00023015"/>
    </source>
</evidence>
<evidence type="ECO:0000256" key="3">
    <source>
        <dbReference type="ARBA" id="ARBA00023163"/>
    </source>
</evidence>
<name>A0A644WAC9_9ZZZZ</name>
<organism evidence="5">
    <name type="scientific">bioreactor metagenome</name>
    <dbReference type="NCBI Taxonomy" id="1076179"/>
    <lineage>
        <taxon>unclassified sequences</taxon>
        <taxon>metagenomes</taxon>
        <taxon>ecological metagenomes</taxon>
    </lineage>
</organism>
<dbReference type="SUPFAM" id="SSF48008">
    <property type="entry name" value="GntR ligand-binding domain-like"/>
    <property type="match status" value="1"/>
</dbReference>
<dbReference type="Gene3D" id="1.20.120.530">
    <property type="entry name" value="GntR ligand-binding domain-like"/>
    <property type="match status" value="1"/>
</dbReference>
<keyword evidence="1" id="KW-0805">Transcription regulation</keyword>
<dbReference type="InterPro" id="IPR008920">
    <property type="entry name" value="TF_FadR/GntR_C"/>
</dbReference>
<dbReference type="PANTHER" id="PTHR43537:SF5">
    <property type="entry name" value="UXU OPERON TRANSCRIPTIONAL REGULATOR"/>
    <property type="match status" value="1"/>
</dbReference>
<keyword evidence="2" id="KW-0238">DNA-binding</keyword>
<dbReference type="SMART" id="SM00345">
    <property type="entry name" value="HTH_GNTR"/>
    <property type="match status" value="1"/>
</dbReference>
<dbReference type="PROSITE" id="PS50949">
    <property type="entry name" value="HTH_GNTR"/>
    <property type="match status" value="1"/>
</dbReference>
<feature type="domain" description="HTH gntR-type" evidence="4">
    <location>
        <begin position="13"/>
        <end position="81"/>
    </location>
</feature>
<dbReference type="PRINTS" id="PR00035">
    <property type="entry name" value="HTHGNTR"/>
</dbReference>
<dbReference type="SMART" id="SM00895">
    <property type="entry name" value="FCD"/>
    <property type="match status" value="1"/>
</dbReference>
<dbReference type="InterPro" id="IPR036388">
    <property type="entry name" value="WH-like_DNA-bd_sf"/>
</dbReference>
<dbReference type="Pfam" id="PF07729">
    <property type="entry name" value="FCD"/>
    <property type="match status" value="1"/>
</dbReference>
<protein>
    <submittedName>
        <fullName evidence="5">HTH-type transcriptional regulator LutR</fullName>
    </submittedName>
</protein>
<accession>A0A644WAC9</accession>
<sequence>MFKDFEENKIKKLSYPNLIYEQIIDSIKDGTLKPGAVLPSEGDFIKQFGVGRTSVREALASLEYLNIITDSNGKYYVNEDVQSYFKKKVLYHYHYSTDEKKRDNVMVVRRILEMQFASLAAQRASANDMKFLRQILAKIGIILDKVPEDNGEDVQNMLATDLMELFILFHGALATATQNSILVRIFDRFKDLMFFDPESSVITLEQFMNYYHMAQHIEKGITGHDCVRTTAAMGEYLDAVESEYHTKSESDGDV</sequence>
<dbReference type="GO" id="GO:0003677">
    <property type="term" value="F:DNA binding"/>
    <property type="evidence" value="ECO:0007669"/>
    <property type="project" value="UniProtKB-KW"/>
</dbReference>
<evidence type="ECO:0000256" key="2">
    <source>
        <dbReference type="ARBA" id="ARBA00023125"/>
    </source>
</evidence>
<gene>
    <name evidence="5" type="primary">lutR_16</name>
    <name evidence="5" type="ORF">SDC9_46693</name>
</gene>
<dbReference type="InterPro" id="IPR000524">
    <property type="entry name" value="Tscrpt_reg_HTH_GntR"/>
</dbReference>
<dbReference type="PANTHER" id="PTHR43537">
    <property type="entry name" value="TRANSCRIPTIONAL REGULATOR, GNTR FAMILY"/>
    <property type="match status" value="1"/>
</dbReference>
<reference evidence="5" key="1">
    <citation type="submission" date="2019-08" db="EMBL/GenBank/DDBJ databases">
        <authorList>
            <person name="Kucharzyk K."/>
            <person name="Murdoch R.W."/>
            <person name="Higgins S."/>
            <person name="Loffler F."/>
        </authorList>
    </citation>
    <scope>NUCLEOTIDE SEQUENCE</scope>
</reference>
<dbReference type="GO" id="GO:0003700">
    <property type="term" value="F:DNA-binding transcription factor activity"/>
    <property type="evidence" value="ECO:0007669"/>
    <property type="project" value="InterPro"/>
</dbReference>
<dbReference type="SUPFAM" id="SSF46785">
    <property type="entry name" value="Winged helix' DNA-binding domain"/>
    <property type="match status" value="1"/>
</dbReference>
<dbReference type="Gene3D" id="1.10.10.10">
    <property type="entry name" value="Winged helix-like DNA-binding domain superfamily/Winged helix DNA-binding domain"/>
    <property type="match status" value="1"/>
</dbReference>